<organism evidence="8 9">
    <name type="scientific">Anabas testudineus</name>
    <name type="common">Climbing perch</name>
    <name type="synonym">Anthias testudineus</name>
    <dbReference type="NCBI Taxonomy" id="64144"/>
    <lineage>
        <taxon>Eukaryota</taxon>
        <taxon>Metazoa</taxon>
        <taxon>Chordata</taxon>
        <taxon>Craniata</taxon>
        <taxon>Vertebrata</taxon>
        <taxon>Euteleostomi</taxon>
        <taxon>Actinopterygii</taxon>
        <taxon>Neopterygii</taxon>
        <taxon>Teleostei</taxon>
        <taxon>Neoteleostei</taxon>
        <taxon>Acanthomorphata</taxon>
        <taxon>Anabantaria</taxon>
        <taxon>Anabantiformes</taxon>
        <taxon>Anabantoidei</taxon>
        <taxon>Anabantidae</taxon>
        <taxon>Anabas</taxon>
    </lineage>
</organism>
<dbReference type="GO" id="GO:0005737">
    <property type="term" value="C:cytoplasm"/>
    <property type="evidence" value="ECO:0007669"/>
    <property type="project" value="TreeGrafter"/>
</dbReference>
<dbReference type="Ensembl" id="ENSATET00000060341.2">
    <property type="protein sequence ID" value="ENSATEP00000047683.1"/>
    <property type="gene ID" value="ENSATEG00000027350.2"/>
</dbReference>
<dbReference type="GO" id="GO:0030334">
    <property type="term" value="P:regulation of cell migration"/>
    <property type="evidence" value="ECO:0007669"/>
    <property type="project" value="TreeGrafter"/>
</dbReference>
<protein>
    <recommendedName>
        <fullName evidence="10">Thymosin beta</fullName>
    </recommendedName>
</protein>
<comment type="subcellular location">
    <subcellularLocation>
        <location evidence="1">Cytoplasm</location>
        <location evidence="1">Cytoskeleton</location>
    </subcellularLocation>
</comment>
<accession>A0A7N6AF97</accession>
<dbReference type="AlphaFoldDB" id="A0A7N6AF97"/>
<keyword evidence="3" id="KW-0963">Cytoplasm</keyword>
<dbReference type="GO" id="GO:0007015">
    <property type="term" value="P:actin filament organization"/>
    <property type="evidence" value="ECO:0007669"/>
    <property type="project" value="InterPro"/>
</dbReference>
<dbReference type="SMART" id="SM00152">
    <property type="entry name" value="THY"/>
    <property type="match status" value="1"/>
</dbReference>
<keyword evidence="4" id="KW-0009">Actin-binding</keyword>
<evidence type="ECO:0000256" key="2">
    <source>
        <dbReference type="ARBA" id="ARBA00009511"/>
    </source>
</evidence>
<reference evidence="8" key="3">
    <citation type="submission" date="2025-09" db="UniProtKB">
        <authorList>
            <consortium name="Ensembl"/>
        </authorList>
    </citation>
    <scope>IDENTIFICATION</scope>
</reference>
<dbReference type="GeneTree" id="ENSGT00940000176232"/>
<dbReference type="Pfam" id="PF01290">
    <property type="entry name" value="Thymosin"/>
    <property type="match status" value="1"/>
</dbReference>
<dbReference type="PANTHER" id="PTHR12021">
    <property type="entry name" value="THYMOSIN BETA"/>
    <property type="match status" value="1"/>
</dbReference>
<reference evidence="8" key="1">
    <citation type="submission" date="2021-04" db="EMBL/GenBank/DDBJ databases">
        <authorList>
            <consortium name="Wellcome Sanger Institute Data Sharing"/>
        </authorList>
    </citation>
    <scope>NUCLEOTIDE SEQUENCE [LARGE SCALE GENOMIC DNA]</scope>
</reference>
<evidence type="ECO:0000256" key="7">
    <source>
        <dbReference type="SAM" id="MobiDB-lite"/>
    </source>
</evidence>
<evidence type="ECO:0000313" key="9">
    <source>
        <dbReference type="Proteomes" id="UP000265040"/>
    </source>
</evidence>
<sequence>ALLQATHDVNPVSKEVESFNKRTLKKTNTEEKNHLPTKEEIEQEKKALNDGK</sequence>
<feature type="compositionally biased region" description="Basic and acidic residues" evidence="7">
    <location>
        <begin position="27"/>
        <end position="52"/>
    </location>
</feature>
<keyword evidence="5" id="KW-0206">Cytoskeleton</keyword>
<comment type="function">
    <text evidence="6">Plays an important role in the organization of the cytoskeleton. Binds to and sequesters actin monomers (G actin) and therefore inhibits actin polymerization.</text>
</comment>
<evidence type="ECO:0000256" key="1">
    <source>
        <dbReference type="ARBA" id="ARBA00004245"/>
    </source>
</evidence>
<evidence type="ECO:0000313" key="8">
    <source>
        <dbReference type="Ensembl" id="ENSATEP00000047683.1"/>
    </source>
</evidence>
<dbReference type="GO" id="GO:0003785">
    <property type="term" value="F:actin monomer binding"/>
    <property type="evidence" value="ECO:0007669"/>
    <property type="project" value="InterPro"/>
</dbReference>
<evidence type="ECO:0000256" key="4">
    <source>
        <dbReference type="ARBA" id="ARBA00023203"/>
    </source>
</evidence>
<comment type="similarity">
    <text evidence="2">Belongs to the thymosin beta family.</text>
</comment>
<keyword evidence="9" id="KW-1185">Reference proteome</keyword>
<dbReference type="InterPro" id="IPR038386">
    <property type="entry name" value="Beta-thymosin_sf"/>
</dbReference>
<feature type="region of interest" description="Disordered" evidence="7">
    <location>
        <begin position="1"/>
        <end position="52"/>
    </location>
</feature>
<reference evidence="8" key="2">
    <citation type="submission" date="2025-08" db="UniProtKB">
        <authorList>
            <consortium name="Ensembl"/>
        </authorList>
    </citation>
    <scope>IDENTIFICATION</scope>
</reference>
<dbReference type="Proteomes" id="UP000265040">
    <property type="component" value="Chromosome 10"/>
</dbReference>
<dbReference type="FunFam" id="1.20.5.520:FF:000001">
    <property type="entry name" value="Thymosin beta"/>
    <property type="match status" value="1"/>
</dbReference>
<dbReference type="InParanoid" id="A0A7N6AF97"/>
<evidence type="ECO:0008006" key="10">
    <source>
        <dbReference type="Google" id="ProtNLM"/>
    </source>
</evidence>
<dbReference type="GO" id="GO:0005856">
    <property type="term" value="C:cytoskeleton"/>
    <property type="evidence" value="ECO:0007669"/>
    <property type="project" value="UniProtKB-SubCell"/>
</dbReference>
<name>A0A7N6AF97_ANATE</name>
<proteinExistence type="inferred from homology"/>
<evidence type="ECO:0000256" key="3">
    <source>
        <dbReference type="ARBA" id="ARBA00022490"/>
    </source>
</evidence>
<evidence type="ECO:0000256" key="6">
    <source>
        <dbReference type="ARBA" id="ARBA00025497"/>
    </source>
</evidence>
<evidence type="ECO:0000256" key="5">
    <source>
        <dbReference type="ARBA" id="ARBA00023212"/>
    </source>
</evidence>
<dbReference type="PANTHER" id="PTHR12021:SF3">
    <property type="entry name" value="THYMOSIN BETA-4-LIKE"/>
    <property type="match status" value="1"/>
</dbReference>
<dbReference type="InterPro" id="IPR001152">
    <property type="entry name" value="Beta-thymosin"/>
</dbReference>
<dbReference type="Gene3D" id="1.20.5.520">
    <property type="entry name" value="Single helix bin"/>
    <property type="match status" value="1"/>
</dbReference>
<dbReference type="OrthoDB" id="2151618at2759"/>